<gene>
    <name evidence="7" type="ORF">KBTEX_01924</name>
</gene>
<sequence length="141" mass="15025">MNLSPRRRDEPEINLTPLIDVVFLMLIFFMVSTTFVQQTRLDVTLPSAEQSATTPERETLHVTISPDGRISVDGRTLANGKVATIRQALEDALGDRDAADVPVVVDADANARHQVVVRALDAAGQAGLTHVGMAAAAGAQP</sequence>
<organism evidence="7">
    <name type="scientific">uncultured organism</name>
    <dbReference type="NCBI Taxonomy" id="155900"/>
    <lineage>
        <taxon>unclassified sequences</taxon>
        <taxon>environmental samples</taxon>
    </lineage>
</organism>
<dbReference type="GO" id="GO:0022857">
    <property type="term" value="F:transmembrane transporter activity"/>
    <property type="evidence" value="ECO:0007669"/>
    <property type="project" value="InterPro"/>
</dbReference>
<keyword evidence="2" id="KW-1003">Cell membrane</keyword>
<evidence type="ECO:0008006" key="8">
    <source>
        <dbReference type="Google" id="ProtNLM"/>
    </source>
</evidence>
<protein>
    <recommendedName>
        <fullName evidence="8">Biopolymer transport protein ExbD</fullName>
    </recommendedName>
</protein>
<evidence type="ECO:0000256" key="2">
    <source>
        <dbReference type="ARBA" id="ARBA00022475"/>
    </source>
</evidence>
<dbReference type="GO" id="GO:0005886">
    <property type="term" value="C:plasma membrane"/>
    <property type="evidence" value="ECO:0007669"/>
    <property type="project" value="UniProtKB-SubCell"/>
</dbReference>
<reference evidence="7" key="1">
    <citation type="submission" date="2019-06" db="EMBL/GenBank/DDBJ databases">
        <authorList>
            <person name="Murdoch R.W."/>
            <person name="Fathepure B."/>
        </authorList>
    </citation>
    <scope>NUCLEOTIDE SEQUENCE</scope>
</reference>
<evidence type="ECO:0000256" key="1">
    <source>
        <dbReference type="ARBA" id="ARBA00004162"/>
    </source>
</evidence>
<proteinExistence type="predicted"/>
<comment type="subcellular location">
    <subcellularLocation>
        <location evidence="1">Cell membrane</location>
        <topology evidence="1">Single-pass membrane protein</topology>
    </subcellularLocation>
</comment>
<evidence type="ECO:0000256" key="6">
    <source>
        <dbReference type="SAM" id="Phobius"/>
    </source>
</evidence>
<keyword evidence="3 6" id="KW-0812">Transmembrane</keyword>
<dbReference type="PANTHER" id="PTHR30558:SF3">
    <property type="entry name" value="BIOPOLYMER TRANSPORT PROTEIN EXBD-RELATED"/>
    <property type="match status" value="1"/>
</dbReference>
<accession>A0A5B8RAH4</accession>
<dbReference type="PANTHER" id="PTHR30558">
    <property type="entry name" value="EXBD MEMBRANE COMPONENT OF PMF-DRIVEN MACROMOLECULE IMPORT SYSTEM"/>
    <property type="match status" value="1"/>
</dbReference>
<dbReference type="AlphaFoldDB" id="A0A5B8RAH4"/>
<dbReference type="EMBL" id="MN079105">
    <property type="protein sequence ID" value="QEA05601.1"/>
    <property type="molecule type" value="Genomic_DNA"/>
</dbReference>
<dbReference type="Gene3D" id="3.30.420.270">
    <property type="match status" value="1"/>
</dbReference>
<name>A0A5B8RAH4_9ZZZZ</name>
<feature type="transmembrane region" description="Helical" evidence="6">
    <location>
        <begin position="12"/>
        <end position="31"/>
    </location>
</feature>
<evidence type="ECO:0000256" key="5">
    <source>
        <dbReference type="ARBA" id="ARBA00023136"/>
    </source>
</evidence>
<evidence type="ECO:0000313" key="7">
    <source>
        <dbReference type="EMBL" id="QEA05601.1"/>
    </source>
</evidence>
<keyword evidence="5 6" id="KW-0472">Membrane</keyword>
<evidence type="ECO:0000256" key="3">
    <source>
        <dbReference type="ARBA" id="ARBA00022692"/>
    </source>
</evidence>
<keyword evidence="4 6" id="KW-1133">Transmembrane helix</keyword>
<dbReference type="Pfam" id="PF02472">
    <property type="entry name" value="ExbD"/>
    <property type="match status" value="1"/>
</dbReference>
<dbReference type="InterPro" id="IPR003400">
    <property type="entry name" value="ExbD"/>
</dbReference>
<evidence type="ECO:0000256" key="4">
    <source>
        <dbReference type="ARBA" id="ARBA00022989"/>
    </source>
</evidence>